<dbReference type="PANTHER" id="PTHR36168">
    <property type="entry name" value="CHROMOSOME 1, WHOLE GENOME SHOTGUN SEQUENCE"/>
    <property type="match status" value="1"/>
</dbReference>
<organism evidence="3 4">
    <name type="scientific">Pichia membranifaciens NRRL Y-2026</name>
    <dbReference type="NCBI Taxonomy" id="763406"/>
    <lineage>
        <taxon>Eukaryota</taxon>
        <taxon>Fungi</taxon>
        <taxon>Dikarya</taxon>
        <taxon>Ascomycota</taxon>
        <taxon>Saccharomycotina</taxon>
        <taxon>Pichiomycetes</taxon>
        <taxon>Pichiales</taxon>
        <taxon>Pichiaceae</taxon>
        <taxon>Pichia</taxon>
    </lineage>
</organism>
<feature type="compositionally biased region" description="Gly residues" evidence="1">
    <location>
        <begin position="103"/>
        <end position="113"/>
    </location>
</feature>
<dbReference type="STRING" id="763406.A0A1E3NQT0"/>
<feature type="domain" description="AAA protein C-terminal winged helix" evidence="2">
    <location>
        <begin position="441"/>
        <end position="560"/>
    </location>
</feature>
<dbReference type="AlphaFoldDB" id="A0A1E3NQT0"/>
<dbReference type="PANTHER" id="PTHR36168:SF1">
    <property type="entry name" value="ORC1-LIKE AAA ATPASE DOMAIN-CONTAINING PROTEIN"/>
    <property type="match status" value="1"/>
</dbReference>
<dbReference type="EMBL" id="KV454001">
    <property type="protein sequence ID" value="ODQ48451.1"/>
    <property type="molecule type" value="Genomic_DNA"/>
</dbReference>
<dbReference type="InterPro" id="IPR056808">
    <property type="entry name" value="HTH_AAA"/>
</dbReference>
<sequence length="647" mass="73781">MLLLSKVSVKYGGLHPNLTGKVLKQFHTTSRLALNPLLPIDPTEILTELNDEEKARNEEEIKRVKGRIKSILHKPKKTINGSKNTDRKGTSSTSGSNGSNGSNNGGNGKGNGNSDGPKLNKNGNGYWKQFLGIVRKCTEAGLITMASLGVLVLGGILYHKIYKRNVLWKMDDSFDNHESLMLLKHQENVGNSDKELWAERVNQKWIDEIVTGKIKGKYYLLLGEKGTGKTSTVMESINRVDGKDCVVVDCSSDNELMRLRIGNALNFEFSEDYIGSLFSMKGPRESTPILDIERAFMKLEKVLIERRRKTKKPLILTFNNSHLVDSSIVELLQQKAETFSSSGMLTMIFISDDYWLFEKLKTFATRLQVINFEDTQLEEASKILKSSRIKFFQESLDDQKCEAIYNMIGGRPQHLNHVASQWDVFDAAHKLIDSEKLWFLNNCALLGADMDDDVMESGKFATSAMLLMRELVEMDRDRNENKSTTEFSKLPQLPLWRARQVMTRPDYIEKYDKMNIFTIGTDSNVRADSVPMMRAFHEIASDPKFDSLLRETIDRISEIESLGRTRELIFKDLTSKGQYVLHKDPNSHDMLISVKTADENKIEESIVNIQNQEERSSDDDLHHEGEKKKWWKRRLETYSQSGKGIEK</sequence>
<dbReference type="Proteomes" id="UP000094455">
    <property type="component" value="Unassembled WGS sequence"/>
</dbReference>
<dbReference type="GeneID" id="30176876"/>
<evidence type="ECO:0000259" key="2">
    <source>
        <dbReference type="Pfam" id="PF24913"/>
    </source>
</evidence>
<keyword evidence="4" id="KW-1185">Reference proteome</keyword>
<dbReference type="RefSeq" id="XP_019019564.1">
    <property type="nucleotide sequence ID" value="XM_019160189.1"/>
</dbReference>
<feature type="region of interest" description="Disordered" evidence="1">
    <location>
        <begin position="72"/>
        <end position="120"/>
    </location>
</feature>
<name>A0A1E3NQT0_9ASCO</name>
<evidence type="ECO:0000313" key="3">
    <source>
        <dbReference type="EMBL" id="ODQ48451.1"/>
    </source>
</evidence>
<dbReference type="InterPro" id="IPR027417">
    <property type="entry name" value="P-loop_NTPase"/>
</dbReference>
<dbReference type="Pfam" id="PF24913">
    <property type="entry name" value="WHD_AAA_fung"/>
    <property type="match status" value="1"/>
</dbReference>
<proteinExistence type="predicted"/>
<protein>
    <recommendedName>
        <fullName evidence="2">AAA protein C-terminal winged helix domain-containing protein</fullName>
    </recommendedName>
</protein>
<accession>A0A1E3NQT0</accession>
<dbReference type="Gene3D" id="3.40.50.300">
    <property type="entry name" value="P-loop containing nucleotide triphosphate hydrolases"/>
    <property type="match status" value="1"/>
</dbReference>
<evidence type="ECO:0000313" key="4">
    <source>
        <dbReference type="Proteomes" id="UP000094455"/>
    </source>
</evidence>
<dbReference type="SUPFAM" id="SSF52540">
    <property type="entry name" value="P-loop containing nucleoside triphosphate hydrolases"/>
    <property type="match status" value="1"/>
</dbReference>
<gene>
    <name evidence="3" type="ORF">PICMEDRAFT_14024</name>
</gene>
<feature type="compositionally biased region" description="Low complexity" evidence="1">
    <location>
        <begin position="90"/>
        <end position="102"/>
    </location>
</feature>
<evidence type="ECO:0000256" key="1">
    <source>
        <dbReference type="SAM" id="MobiDB-lite"/>
    </source>
</evidence>
<reference evidence="3 4" key="1">
    <citation type="journal article" date="2016" name="Proc. Natl. Acad. Sci. U.S.A.">
        <title>Comparative genomics of biotechnologically important yeasts.</title>
        <authorList>
            <person name="Riley R."/>
            <person name="Haridas S."/>
            <person name="Wolfe K.H."/>
            <person name="Lopes M.R."/>
            <person name="Hittinger C.T."/>
            <person name="Goeker M."/>
            <person name="Salamov A.A."/>
            <person name="Wisecaver J.H."/>
            <person name="Long T.M."/>
            <person name="Calvey C.H."/>
            <person name="Aerts A.L."/>
            <person name="Barry K.W."/>
            <person name="Choi C."/>
            <person name="Clum A."/>
            <person name="Coughlan A.Y."/>
            <person name="Deshpande S."/>
            <person name="Douglass A.P."/>
            <person name="Hanson S.J."/>
            <person name="Klenk H.-P."/>
            <person name="LaButti K.M."/>
            <person name="Lapidus A."/>
            <person name="Lindquist E.A."/>
            <person name="Lipzen A.M."/>
            <person name="Meier-Kolthoff J.P."/>
            <person name="Ohm R.A."/>
            <person name="Otillar R.P."/>
            <person name="Pangilinan J.L."/>
            <person name="Peng Y."/>
            <person name="Rokas A."/>
            <person name="Rosa C.A."/>
            <person name="Scheuner C."/>
            <person name="Sibirny A.A."/>
            <person name="Slot J.C."/>
            <person name="Stielow J.B."/>
            <person name="Sun H."/>
            <person name="Kurtzman C.P."/>
            <person name="Blackwell M."/>
            <person name="Grigoriev I.V."/>
            <person name="Jeffries T.W."/>
        </authorList>
    </citation>
    <scope>NUCLEOTIDE SEQUENCE [LARGE SCALE GENOMIC DNA]</scope>
    <source>
        <strain evidence="3 4">NRRL Y-2026</strain>
    </source>
</reference>
<dbReference type="OrthoDB" id="511599at2759"/>